<evidence type="ECO:0000259" key="12">
    <source>
        <dbReference type="PROSITE" id="PS50011"/>
    </source>
</evidence>
<keyword evidence="14" id="KW-1185">Reference proteome</keyword>
<evidence type="ECO:0000313" key="13">
    <source>
        <dbReference type="EnsemblPlants" id="OB07G31640.1"/>
    </source>
</evidence>
<keyword evidence="2" id="KW-0723">Serine/threonine-protein kinase</keyword>
<dbReference type="EC" id="2.7.11.1" evidence="1"/>
<dbReference type="GO" id="GO:0017148">
    <property type="term" value="P:negative regulation of translation"/>
    <property type="evidence" value="ECO:0007669"/>
    <property type="project" value="UniProtKB-KW"/>
</dbReference>
<comment type="catalytic activity">
    <reaction evidence="9">
        <text>L-threonyl-[protein] + ATP = O-phospho-L-threonyl-[protein] + ADP + H(+)</text>
        <dbReference type="Rhea" id="RHEA:46608"/>
        <dbReference type="Rhea" id="RHEA-COMP:11060"/>
        <dbReference type="Rhea" id="RHEA-COMP:11605"/>
        <dbReference type="ChEBI" id="CHEBI:15378"/>
        <dbReference type="ChEBI" id="CHEBI:30013"/>
        <dbReference type="ChEBI" id="CHEBI:30616"/>
        <dbReference type="ChEBI" id="CHEBI:61977"/>
        <dbReference type="ChEBI" id="CHEBI:456216"/>
        <dbReference type="EC" id="2.7.11.1"/>
    </reaction>
    <physiologicalReaction direction="left-to-right" evidence="9">
        <dbReference type="Rhea" id="RHEA:46609"/>
    </physiologicalReaction>
</comment>
<dbReference type="InterPro" id="IPR000719">
    <property type="entry name" value="Prot_kinase_dom"/>
</dbReference>
<evidence type="ECO:0000256" key="1">
    <source>
        <dbReference type="ARBA" id="ARBA00012513"/>
    </source>
</evidence>
<evidence type="ECO:0000256" key="11">
    <source>
        <dbReference type="SAM" id="MobiDB-lite"/>
    </source>
</evidence>
<dbReference type="PANTHER" id="PTHR11042:SF160">
    <property type="entry name" value="EUKARYOTIC TRANSLATION INITIATION FACTOR 2-ALPHA KINASE 1"/>
    <property type="match status" value="1"/>
</dbReference>
<dbReference type="HOGENOM" id="CLU_669718_0_0_1"/>
<name>J3MP32_ORYBR</name>
<dbReference type="Pfam" id="PF00069">
    <property type="entry name" value="Pkinase"/>
    <property type="match status" value="1"/>
</dbReference>
<evidence type="ECO:0000256" key="9">
    <source>
        <dbReference type="ARBA" id="ARBA00048659"/>
    </source>
</evidence>
<dbReference type="eggNOG" id="KOG1035">
    <property type="taxonomic scope" value="Eukaryota"/>
</dbReference>
<keyword evidence="4" id="KW-0547">Nucleotide-binding</keyword>
<dbReference type="Gramene" id="OB07G31640.1">
    <property type="protein sequence ID" value="OB07G31640.1"/>
    <property type="gene ID" value="OB07G31640"/>
</dbReference>
<dbReference type="PANTHER" id="PTHR11042">
    <property type="entry name" value="EUKARYOTIC TRANSLATION INITIATION FACTOR 2-ALPHA KINASE EIF2-ALPHA KINASE -RELATED"/>
    <property type="match status" value="1"/>
</dbReference>
<dbReference type="InterPro" id="IPR008271">
    <property type="entry name" value="Ser/Thr_kinase_AS"/>
</dbReference>
<dbReference type="Gene3D" id="1.10.510.10">
    <property type="entry name" value="Transferase(Phosphotransferase) domain 1"/>
    <property type="match status" value="1"/>
</dbReference>
<dbReference type="EnsemblPlants" id="OB07G31640.1">
    <property type="protein sequence ID" value="OB07G31640.1"/>
    <property type="gene ID" value="OB07G31640"/>
</dbReference>
<dbReference type="SMART" id="SM00220">
    <property type="entry name" value="S_TKc"/>
    <property type="match status" value="1"/>
</dbReference>
<feature type="region of interest" description="Disordered" evidence="11">
    <location>
        <begin position="1"/>
        <end position="20"/>
    </location>
</feature>
<keyword evidence="7" id="KW-0652">Protein synthesis inhibitor</keyword>
<dbReference type="STRING" id="4533.J3MP32"/>
<evidence type="ECO:0000256" key="5">
    <source>
        <dbReference type="ARBA" id="ARBA00022777"/>
    </source>
</evidence>
<dbReference type="GO" id="GO:0005634">
    <property type="term" value="C:nucleus"/>
    <property type="evidence" value="ECO:0007669"/>
    <property type="project" value="TreeGrafter"/>
</dbReference>
<evidence type="ECO:0000256" key="2">
    <source>
        <dbReference type="ARBA" id="ARBA00022527"/>
    </source>
</evidence>
<evidence type="ECO:0000256" key="3">
    <source>
        <dbReference type="ARBA" id="ARBA00022679"/>
    </source>
</evidence>
<evidence type="ECO:0000256" key="6">
    <source>
        <dbReference type="ARBA" id="ARBA00022840"/>
    </source>
</evidence>
<dbReference type="SUPFAM" id="SSF56112">
    <property type="entry name" value="Protein kinase-like (PK-like)"/>
    <property type="match status" value="1"/>
</dbReference>
<reference evidence="13" key="1">
    <citation type="journal article" date="2013" name="Nat. Commun.">
        <title>Whole-genome sequencing of Oryza brachyantha reveals mechanisms underlying Oryza genome evolution.</title>
        <authorList>
            <person name="Chen J."/>
            <person name="Huang Q."/>
            <person name="Gao D."/>
            <person name="Wang J."/>
            <person name="Lang Y."/>
            <person name="Liu T."/>
            <person name="Li B."/>
            <person name="Bai Z."/>
            <person name="Luis Goicoechea J."/>
            <person name="Liang C."/>
            <person name="Chen C."/>
            <person name="Zhang W."/>
            <person name="Sun S."/>
            <person name="Liao Y."/>
            <person name="Zhang X."/>
            <person name="Yang L."/>
            <person name="Song C."/>
            <person name="Wang M."/>
            <person name="Shi J."/>
            <person name="Liu G."/>
            <person name="Liu J."/>
            <person name="Zhou H."/>
            <person name="Zhou W."/>
            <person name="Yu Q."/>
            <person name="An N."/>
            <person name="Chen Y."/>
            <person name="Cai Q."/>
            <person name="Wang B."/>
            <person name="Liu B."/>
            <person name="Min J."/>
            <person name="Huang Y."/>
            <person name="Wu H."/>
            <person name="Li Z."/>
            <person name="Zhang Y."/>
            <person name="Yin Y."/>
            <person name="Song W."/>
            <person name="Jiang J."/>
            <person name="Jackson S.A."/>
            <person name="Wing R.A."/>
            <person name="Wang J."/>
            <person name="Chen M."/>
        </authorList>
    </citation>
    <scope>NUCLEOTIDE SEQUENCE [LARGE SCALE GENOMIC DNA]</scope>
    <source>
        <strain evidence="13">cv. IRGC 101232</strain>
    </source>
</reference>
<evidence type="ECO:0000256" key="7">
    <source>
        <dbReference type="ARBA" id="ARBA00023193"/>
    </source>
</evidence>
<evidence type="ECO:0000313" key="14">
    <source>
        <dbReference type="Proteomes" id="UP000006038"/>
    </source>
</evidence>
<proteinExistence type="inferred from homology"/>
<dbReference type="Proteomes" id="UP000006038">
    <property type="component" value="Chromosome 7"/>
</dbReference>
<organism evidence="13">
    <name type="scientific">Oryza brachyantha</name>
    <name type="common">malo sina</name>
    <dbReference type="NCBI Taxonomy" id="4533"/>
    <lineage>
        <taxon>Eukaryota</taxon>
        <taxon>Viridiplantae</taxon>
        <taxon>Streptophyta</taxon>
        <taxon>Embryophyta</taxon>
        <taxon>Tracheophyta</taxon>
        <taxon>Spermatophyta</taxon>
        <taxon>Magnoliopsida</taxon>
        <taxon>Liliopsida</taxon>
        <taxon>Poales</taxon>
        <taxon>Poaceae</taxon>
        <taxon>BOP clade</taxon>
        <taxon>Oryzoideae</taxon>
        <taxon>Oryzeae</taxon>
        <taxon>Oryzinae</taxon>
        <taxon>Oryza</taxon>
    </lineage>
</organism>
<comment type="similarity">
    <text evidence="8">Belongs to the protein kinase superfamily. Ser/Thr protein kinase family. GCN2 subfamily.</text>
</comment>
<protein>
    <recommendedName>
        <fullName evidence="1">non-specific serine/threonine protein kinase</fullName>
        <ecNumber evidence="1">2.7.11.1</ecNumber>
    </recommendedName>
</protein>
<keyword evidence="3" id="KW-0808">Transferase</keyword>
<comment type="catalytic activity">
    <reaction evidence="10">
        <text>L-seryl-[protein] + ATP = O-phospho-L-seryl-[protein] + ADP + H(+)</text>
        <dbReference type="Rhea" id="RHEA:17989"/>
        <dbReference type="Rhea" id="RHEA-COMP:9863"/>
        <dbReference type="Rhea" id="RHEA-COMP:11604"/>
        <dbReference type="ChEBI" id="CHEBI:15378"/>
        <dbReference type="ChEBI" id="CHEBI:29999"/>
        <dbReference type="ChEBI" id="CHEBI:30616"/>
        <dbReference type="ChEBI" id="CHEBI:83421"/>
        <dbReference type="ChEBI" id="CHEBI:456216"/>
        <dbReference type="EC" id="2.7.11.1"/>
    </reaction>
    <physiologicalReaction direction="left-to-right" evidence="10">
        <dbReference type="Rhea" id="RHEA:17990"/>
    </physiologicalReaction>
</comment>
<dbReference type="GO" id="GO:0004694">
    <property type="term" value="F:eukaryotic translation initiation factor 2alpha kinase activity"/>
    <property type="evidence" value="ECO:0007669"/>
    <property type="project" value="TreeGrafter"/>
</dbReference>
<feature type="region of interest" description="Disordered" evidence="11">
    <location>
        <begin position="102"/>
        <end position="122"/>
    </location>
</feature>
<keyword evidence="5" id="KW-0418">Kinase</keyword>
<evidence type="ECO:0000256" key="10">
    <source>
        <dbReference type="ARBA" id="ARBA00048977"/>
    </source>
</evidence>
<sequence length="411" mass="47097">MAEPSSMPVVPAARREWQASGPDIDMRLQHRPRSNLGIEGGKLLNMTSLGVIPKPPVAEHVCHILIADFGDTSLCSTRFCKERLKVENEPEVHAWLNKWKEEDKRKKRKKKNSNGGTRKEKSRWEWKSTWSFNMKEIQNSGNKSLLMDNARHNQRCIQYKGFIDKKIAEEFDVSMKSHFSVLQSLGRGAEGQVYRRTSQKGGYECAVNICTSRKPTNDEPRIIIIFSTYDDYIEKKEHINAKLQSFKLIVLGLIYLHQQGIIHRDLKPDNIFLGNLKQIKIGDFGSGAFIGSPSCPGGRQFWGTELYASSELQSASAHNQKTDVFSLGVIYFELFGTSKSRSERLKRLEELQKLLKSHKWKTKPHETWLKSNLSKGWSGNEKLLIWMLENAPARRPSCTDILRVLLSEPRK</sequence>
<dbReference type="PROSITE" id="PS00108">
    <property type="entry name" value="PROTEIN_KINASE_ST"/>
    <property type="match status" value="1"/>
</dbReference>
<dbReference type="AlphaFoldDB" id="J3MP32"/>
<keyword evidence="6" id="KW-0067">ATP-binding</keyword>
<accession>J3MP32</accession>
<dbReference type="PROSITE" id="PS50011">
    <property type="entry name" value="PROTEIN_KINASE_DOM"/>
    <property type="match status" value="1"/>
</dbReference>
<dbReference type="InterPro" id="IPR050339">
    <property type="entry name" value="CC_SR_Kinase"/>
</dbReference>
<dbReference type="GO" id="GO:0005524">
    <property type="term" value="F:ATP binding"/>
    <property type="evidence" value="ECO:0007669"/>
    <property type="project" value="UniProtKB-KW"/>
</dbReference>
<reference evidence="13" key="2">
    <citation type="submission" date="2013-04" db="UniProtKB">
        <authorList>
            <consortium name="EnsemblPlants"/>
        </authorList>
    </citation>
    <scope>IDENTIFICATION</scope>
</reference>
<feature type="domain" description="Protein kinase" evidence="12">
    <location>
        <begin position="132"/>
        <end position="411"/>
    </location>
</feature>
<dbReference type="InterPro" id="IPR011009">
    <property type="entry name" value="Kinase-like_dom_sf"/>
</dbReference>
<evidence type="ECO:0000256" key="8">
    <source>
        <dbReference type="ARBA" id="ARBA00037982"/>
    </source>
</evidence>
<evidence type="ECO:0000256" key="4">
    <source>
        <dbReference type="ARBA" id="ARBA00022741"/>
    </source>
</evidence>
<dbReference type="GO" id="GO:0005737">
    <property type="term" value="C:cytoplasm"/>
    <property type="evidence" value="ECO:0007669"/>
    <property type="project" value="TreeGrafter"/>
</dbReference>